<dbReference type="Proteomes" id="UP001139971">
    <property type="component" value="Unassembled WGS sequence"/>
</dbReference>
<dbReference type="InterPro" id="IPR032854">
    <property type="entry name" value="ALKBH3"/>
</dbReference>
<evidence type="ECO:0000259" key="9">
    <source>
        <dbReference type="PROSITE" id="PS51471"/>
    </source>
</evidence>
<evidence type="ECO:0000313" key="10">
    <source>
        <dbReference type="EMBL" id="MDC8011128.1"/>
    </source>
</evidence>
<dbReference type="PROSITE" id="PS51471">
    <property type="entry name" value="FE2OG_OXY"/>
    <property type="match status" value="1"/>
</dbReference>
<proteinExistence type="predicted"/>
<evidence type="ECO:0000256" key="7">
    <source>
        <dbReference type="ARBA" id="ARBA00023004"/>
    </source>
</evidence>
<dbReference type="InterPro" id="IPR037151">
    <property type="entry name" value="AlkB-like_sf"/>
</dbReference>
<keyword evidence="7" id="KW-0408">Iron</keyword>
<organism evidence="10 11">
    <name type="scientific">Tahibacter soli</name>
    <dbReference type="NCBI Taxonomy" id="2983605"/>
    <lineage>
        <taxon>Bacteria</taxon>
        <taxon>Pseudomonadati</taxon>
        <taxon>Pseudomonadota</taxon>
        <taxon>Gammaproteobacteria</taxon>
        <taxon>Lysobacterales</taxon>
        <taxon>Rhodanobacteraceae</taxon>
        <taxon>Tahibacter</taxon>
    </lineage>
</organism>
<dbReference type="InterPro" id="IPR005123">
    <property type="entry name" value="Oxoglu/Fe-dep_dioxygenase_dom"/>
</dbReference>
<dbReference type="PANTHER" id="PTHR31212:SF4">
    <property type="entry name" value="ALPHA-KETOGLUTARATE-DEPENDENT DIOXYGENASE ALKB HOMOLOG 3"/>
    <property type="match status" value="1"/>
</dbReference>
<dbReference type="AlphaFoldDB" id="A0A9X4BGI9"/>
<reference evidence="10" key="1">
    <citation type="submission" date="2023-02" db="EMBL/GenBank/DDBJ databases">
        <title>Tahibacter soli sp. nov. isolated from soil.</title>
        <authorList>
            <person name="Baek J.H."/>
            <person name="Lee J.K."/>
            <person name="Choi D.G."/>
            <person name="Jeon C.O."/>
        </authorList>
    </citation>
    <scope>NUCLEOTIDE SEQUENCE</scope>
    <source>
        <strain evidence="10">BL</strain>
    </source>
</reference>
<evidence type="ECO:0000256" key="5">
    <source>
        <dbReference type="ARBA" id="ARBA00022964"/>
    </source>
</evidence>
<dbReference type="SUPFAM" id="SSF51197">
    <property type="entry name" value="Clavaminate synthase-like"/>
    <property type="match status" value="1"/>
</dbReference>
<keyword evidence="6" id="KW-0560">Oxidoreductase</keyword>
<evidence type="ECO:0000256" key="2">
    <source>
        <dbReference type="ARBA" id="ARBA00022723"/>
    </source>
</evidence>
<dbReference type="GO" id="GO:0140097">
    <property type="term" value="F:catalytic activity, acting on DNA"/>
    <property type="evidence" value="ECO:0007669"/>
    <property type="project" value="UniProtKB-ARBA"/>
</dbReference>
<dbReference type="InterPro" id="IPR027450">
    <property type="entry name" value="AlkB-like"/>
</dbReference>
<protein>
    <submittedName>
        <fullName evidence="10">Alpha-ketoglutarate-dependent dioxygenase AlkB</fullName>
    </submittedName>
</protein>
<keyword evidence="4" id="KW-0460">Magnesium</keyword>
<dbReference type="GO" id="GO:0032451">
    <property type="term" value="F:demethylase activity"/>
    <property type="evidence" value="ECO:0007669"/>
    <property type="project" value="UniProtKB-ARBA"/>
</dbReference>
<dbReference type="FunFam" id="2.60.120.590:FF:000004">
    <property type="entry name" value="DNA oxidative demethylase ALKBH2"/>
    <property type="match status" value="1"/>
</dbReference>
<dbReference type="GO" id="GO:0051213">
    <property type="term" value="F:dioxygenase activity"/>
    <property type="evidence" value="ECO:0007669"/>
    <property type="project" value="UniProtKB-KW"/>
</dbReference>
<dbReference type="EMBL" id="JAOVZO020000001">
    <property type="protein sequence ID" value="MDC8011128.1"/>
    <property type="molecule type" value="Genomic_DNA"/>
</dbReference>
<keyword evidence="8" id="KW-0234">DNA repair</keyword>
<evidence type="ECO:0000313" key="11">
    <source>
        <dbReference type="Proteomes" id="UP001139971"/>
    </source>
</evidence>
<keyword evidence="3" id="KW-0227">DNA damage</keyword>
<dbReference type="GO" id="GO:0016787">
    <property type="term" value="F:hydrolase activity"/>
    <property type="evidence" value="ECO:0007669"/>
    <property type="project" value="UniProtKB-ARBA"/>
</dbReference>
<accession>A0A9X4BGI9</accession>
<dbReference type="Pfam" id="PF13532">
    <property type="entry name" value="2OG-FeII_Oxy_2"/>
    <property type="match status" value="1"/>
</dbReference>
<feature type="domain" description="Fe2OG dioxygenase" evidence="9">
    <location>
        <begin position="104"/>
        <end position="202"/>
    </location>
</feature>
<dbReference type="PANTHER" id="PTHR31212">
    <property type="entry name" value="ALPHA-KETOGLUTARATE-DEPENDENT DIOXYGENASE ALKB HOMOLOG 3"/>
    <property type="match status" value="1"/>
</dbReference>
<dbReference type="RefSeq" id="WP_263544544.1">
    <property type="nucleotide sequence ID" value="NZ_JAOVZO020000001.1"/>
</dbReference>
<evidence type="ECO:0000256" key="3">
    <source>
        <dbReference type="ARBA" id="ARBA00022763"/>
    </source>
</evidence>
<dbReference type="Gene3D" id="2.60.120.590">
    <property type="entry name" value="Alpha-ketoglutarate-dependent dioxygenase AlkB-like"/>
    <property type="match status" value="1"/>
</dbReference>
<sequence length="204" mass="22745">MTFELPLAAPAWQPLPDLPGATLRYAPRAIADPDAWFARLRDEIAWERHRIRLYGREVDSPRLSSWVGDADAVYTYSRTRFVPHPWTPALGALRDAVSRWCGAPFNSVLCNLYRSGADSMGWHSDAEPELGPEPVIASLSFGAVRRFRLRHKRDASLSLDLPLAPGSLFVMAGTTQTHYRHDLPKTARVAAPRVNLTFRAIAAS</sequence>
<keyword evidence="2" id="KW-0479">Metal-binding</keyword>
<gene>
    <name evidence="10" type="ORF">OD750_001060</name>
</gene>
<dbReference type="GO" id="GO:0006307">
    <property type="term" value="P:DNA alkylation repair"/>
    <property type="evidence" value="ECO:0007669"/>
    <property type="project" value="InterPro"/>
</dbReference>
<name>A0A9X4BGI9_9GAMM</name>
<comment type="caution">
    <text evidence="10">The sequence shown here is derived from an EMBL/GenBank/DDBJ whole genome shotgun (WGS) entry which is preliminary data.</text>
</comment>
<evidence type="ECO:0000256" key="8">
    <source>
        <dbReference type="ARBA" id="ARBA00023204"/>
    </source>
</evidence>
<evidence type="ECO:0000256" key="1">
    <source>
        <dbReference type="ARBA" id="ARBA00001954"/>
    </source>
</evidence>
<keyword evidence="5 10" id="KW-0223">Dioxygenase</keyword>
<evidence type="ECO:0000256" key="4">
    <source>
        <dbReference type="ARBA" id="ARBA00022842"/>
    </source>
</evidence>
<dbReference type="GO" id="GO:0046872">
    <property type="term" value="F:metal ion binding"/>
    <property type="evidence" value="ECO:0007669"/>
    <property type="project" value="UniProtKB-KW"/>
</dbReference>
<comment type="cofactor">
    <cofactor evidence="1">
        <name>Fe(2+)</name>
        <dbReference type="ChEBI" id="CHEBI:29033"/>
    </cofactor>
</comment>
<dbReference type="GO" id="GO:0016705">
    <property type="term" value="F:oxidoreductase activity, acting on paired donors, with incorporation or reduction of molecular oxygen"/>
    <property type="evidence" value="ECO:0007669"/>
    <property type="project" value="UniProtKB-ARBA"/>
</dbReference>
<evidence type="ECO:0000256" key="6">
    <source>
        <dbReference type="ARBA" id="ARBA00023002"/>
    </source>
</evidence>
<keyword evidence="11" id="KW-1185">Reference proteome</keyword>